<evidence type="ECO:0000256" key="8">
    <source>
        <dbReference type="ARBA" id="ARBA00022679"/>
    </source>
</evidence>
<evidence type="ECO:0000256" key="12">
    <source>
        <dbReference type="ARBA" id="ARBA00022786"/>
    </source>
</evidence>
<name>A0A8J9SBG2_PHATR</name>
<evidence type="ECO:0000256" key="1">
    <source>
        <dbReference type="ARBA" id="ARBA00000900"/>
    </source>
</evidence>
<accession>A0A8J9SBG2</accession>
<keyword evidence="10" id="KW-0479">Metal-binding</keyword>
<keyword evidence="9" id="KW-0812">Transmembrane</keyword>
<keyword evidence="12" id="KW-0833">Ubl conjugation pathway</keyword>
<keyword evidence="7" id="KW-0962">Peroxisome biogenesis</keyword>
<evidence type="ECO:0000256" key="14">
    <source>
        <dbReference type="ARBA" id="ARBA00022927"/>
    </source>
</evidence>
<dbReference type="EMBL" id="OU594945">
    <property type="protein sequence ID" value="CAG9288892.1"/>
    <property type="molecule type" value="Genomic_DNA"/>
</dbReference>
<keyword evidence="17" id="KW-0576">Peroxisome</keyword>
<evidence type="ECO:0000256" key="10">
    <source>
        <dbReference type="ARBA" id="ARBA00022723"/>
    </source>
</evidence>
<evidence type="ECO:0000256" key="9">
    <source>
        <dbReference type="ARBA" id="ARBA00022692"/>
    </source>
</evidence>
<dbReference type="AlphaFoldDB" id="A0A8J9SBG2"/>
<comment type="catalytic activity">
    <reaction evidence="1">
        <text>S-ubiquitinyl-[E2 ubiquitin-conjugating enzyme]-L-cysteine + [acceptor protein]-L-lysine = [E2 ubiquitin-conjugating enzyme]-L-cysteine + N(6)-ubiquitinyl-[acceptor protein]-L-lysine.</text>
        <dbReference type="EC" id="2.3.2.27"/>
    </reaction>
</comment>
<organism evidence="19">
    <name type="scientific">Phaeodactylum tricornutum</name>
    <name type="common">Diatom</name>
    <dbReference type="NCBI Taxonomy" id="2850"/>
    <lineage>
        <taxon>Eukaryota</taxon>
        <taxon>Sar</taxon>
        <taxon>Stramenopiles</taxon>
        <taxon>Ochrophyta</taxon>
        <taxon>Bacillariophyta</taxon>
        <taxon>Bacillariophyceae</taxon>
        <taxon>Bacillariophycidae</taxon>
        <taxon>Naviculales</taxon>
        <taxon>Phaeodactylaceae</taxon>
        <taxon>Phaeodactylum</taxon>
    </lineage>
</organism>
<evidence type="ECO:0000256" key="5">
    <source>
        <dbReference type="ARBA" id="ARBA00012483"/>
    </source>
</evidence>
<reference evidence="19" key="1">
    <citation type="submission" date="2022-02" db="EMBL/GenBank/DDBJ databases">
        <authorList>
            <person name="Giguere J D."/>
        </authorList>
    </citation>
    <scope>NUCLEOTIDE SEQUENCE</scope>
    <source>
        <strain evidence="19">CCAP 1055/1</strain>
    </source>
</reference>
<proteinExistence type="inferred from homology"/>
<evidence type="ECO:0000313" key="19">
    <source>
        <dbReference type="EMBL" id="CAG9288892.1"/>
    </source>
</evidence>
<evidence type="ECO:0000256" key="3">
    <source>
        <dbReference type="ARBA" id="ARBA00004906"/>
    </source>
</evidence>
<evidence type="ECO:0000256" key="4">
    <source>
        <dbReference type="ARBA" id="ARBA00008704"/>
    </source>
</evidence>
<dbReference type="InterPro" id="IPR013083">
    <property type="entry name" value="Znf_RING/FYVE/PHD"/>
</dbReference>
<comment type="pathway">
    <text evidence="3">Protein modification; protein ubiquitination.</text>
</comment>
<comment type="similarity">
    <text evidence="4">Belongs to the pex2/pex10/pex12 family.</text>
</comment>
<keyword evidence="13" id="KW-0862">Zinc</keyword>
<dbReference type="PANTHER" id="PTHR23350:SF0">
    <property type="entry name" value="PEROXISOME BIOGENESIS FACTOR 10"/>
    <property type="match status" value="1"/>
</dbReference>
<keyword evidence="14" id="KW-0653">Protein transport</keyword>
<keyword evidence="11" id="KW-0863">Zinc-finger</keyword>
<dbReference type="SMART" id="SM00184">
    <property type="entry name" value="RING"/>
    <property type="match status" value="1"/>
</dbReference>
<evidence type="ECO:0000256" key="6">
    <source>
        <dbReference type="ARBA" id="ARBA00022448"/>
    </source>
</evidence>
<dbReference type="PROSITE" id="PS00518">
    <property type="entry name" value="ZF_RING_1"/>
    <property type="match status" value="1"/>
</dbReference>
<evidence type="ECO:0000256" key="2">
    <source>
        <dbReference type="ARBA" id="ARBA00004585"/>
    </source>
</evidence>
<evidence type="ECO:0000256" key="16">
    <source>
        <dbReference type="ARBA" id="ARBA00023136"/>
    </source>
</evidence>
<comment type="subcellular location">
    <subcellularLocation>
        <location evidence="2">Peroxisome membrane</location>
        <topology evidence="2">Multi-pass membrane protein</topology>
    </subcellularLocation>
</comment>
<dbReference type="Proteomes" id="UP000836788">
    <property type="component" value="Chromosome 4"/>
</dbReference>
<feature type="domain" description="RING-type" evidence="18">
    <location>
        <begin position="331"/>
        <end position="369"/>
    </location>
</feature>
<dbReference type="InterPro" id="IPR017907">
    <property type="entry name" value="Znf_RING_CS"/>
</dbReference>
<dbReference type="InterPro" id="IPR025654">
    <property type="entry name" value="PEX2/10"/>
</dbReference>
<evidence type="ECO:0000259" key="18">
    <source>
        <dbReference type="SMART" id="SM00184"/>
    </source>
</evidence>
<dbReference type="GO" id="GO:0005778">
    <property type="term" value="C:peroxisomal membrane"/>
    <property type="evidence" value="ECO:0007669"/>
    <property type="project" value="UniProtKB-SubCell"/>
</dbReference>
<dbReference type="GO" id="GO:0061630">
    <property type="term" value="F:ubiquitin protein ligase activity"/>
    <property type="evidence" value="ECO:0007669"/>
    <property type="project" value="UniProtKB-EC"/>
</dbReference>
<dbReference type="Pfam" id="PF13639">
    <property type="entry name" value="zf-RING_2"/>
    <property type="match status" value="1"/>
</dbReference>
<dbReference type="SUPFAM" id="SSF57850">
    <property type="entry name" value="RING/U-box"/>
    <property type="match status" value="1"/>
</dbReference>
<evidence type="ECO:0000256" key="15">
    <source>
        <dbReference type="ARBA" id="ARBA00022989"/>
    </source>
</evidence>
<dbReference type="EC" id="2.3.2.27" evidence="5"/>
<keyword evidence="15" id="KW-1133">Transmembrane helix</keyword>
<dbReference type="Gene3D" id="3.30.40.10">
    <property type="entry name" value="Zinc/RING finger domain, C3HC4 (zinc finger)"/>
    <property type="match status" value="1"/>
</dbReference>
<keyword evidence="16" id="KW-0472">Membrane</keyword>
<evidence type="ECO:0000256" key="7">
    <source>
        <dbReference type="ARBA" id="ARBA00022593"/>
    </source>
</evidence>
<sequence>MAESEDLIPESLLAIAKDSRYIQECCEVVVEIWHRWCPRQRRENLERDAWFWSLVLYIVLVVGSRGRTLGMEALGLSYINRDASRTSSSFISRFKLLSTSLGLVAAVYLLQSQTSETDATRERVENLTGSSRRDFFEAQRRAMIQRSRQPSSDSSETLVRSQSMPMPASLFLAEWKQKAKQVVQGVAKALLPYNDLTHGPHDLPDQHSQSESPSQTIATWLIRFHLGLYCLNGRYPSWLHRILGHQLHSVDPQSSRLVNKPTSVRIVGLLLLSQSAAAALLGFSRVLLRWWIDTRDGPSLSTNVRGSSIKFIGARHSAAHNPGVVESNTSCAICRQPRRHPACPVTCGHCFCWSCLQSWIMTRGECPLCRVKCTPSQVLALYRYAPATPGATVTSRGEYSVKR</sequence>
<evidence type="ECO:0000256" key="17">
    <source>
        <dbReference type="ARBA" id="ARBA00023140"/>
    </source>
</evidence>
<protein>
    <recommendedName>
        <fullName evidence="5">RING-type E3 ubiquitin transferase</fullName>
        <ecNumber evidence="5">2.3.2.27</ecNumber>
    </recommendedName>
</protein>
<dbReference type="GO" id="GO:0008270">
    <property type="term" value="F:zinc ion binding"/>
    <property type="evidence" value="ECO:0007669"/>
    <property type="project" value="UniProtKB-KW"/>
</dbReference>
<dbReference type="GO" id="GO:0016558">
    <property type="term" value="P:protein import into peroxisome matrix"/>
    <property type="evidence" value="ECO:0007669"/>
    <property type="project" value="InterPro"/>
</dbReference>
<dbReference type="PANTHER" id="PTHR23350">
    <property type="entry name" value="PEROXISOME ASSEMBLY PROTEIN 10"/>
    <property type="match status" value="1"/>
</dbReference>
<gene>
    <name evidence="19" type="ORF">PTTT1_LOCUS39933</name>
</gene>
<evidence type="ECO:0000256" key="13">
    <source>
        <dbReference type="ARBA" id="ARBA00022833"/>
    </source>
</evidence>
<evidence type="ECO:0000256" key="11">
    <source>
        <dbReference type="ARBA" id="ARBA00022771"/>
    </source>
</evidence>
<dbReference type="InterPro" id="IPR001841">
    <property type="entry name" value="Znf_RING"/>
</dbReference>
<keyword evidence="8" id="KW-0808">Transferase</keyword>
<keyword evidence="6" id="KW-0813">Transport</keyword>